<dbReference type="EMBL" id="CADILJ010000019">
    <property type="protein sequence ID" value="CAB3948237.1"/>
    <property type="molecule type" value="Genomic_DNA"/>
</dbReference>
<protein>
    <submittedName>
        <fullName evidence="1">Uncharacterized protein</fullName>
    </submittedName>
</protein>
<organism evidence="1 2">
    <name type="scientific">Achromobacter ruhlandii</name>
    <dbReference type="NCBI Taxonomy" id="72557"/>
    <lineage>
        <taxon>Bacteria</taxon>
        <taxon>Pseudomonadati</taxon>
        <taxon>Pseudomonadota</taxon>
        <taxon>Betaproteobacteria</taxon>
        <taxon>Burkholderiales</taxon>
        <taxon>Alcaligenaceae</taxon>
        <taxon>Achromobacter</taxon>
    </lineage>
</organism>
<dbReference type="Proteomes" id="UP000494161">
    <property type="component" value="Unassembled WGS sequence"/>
</dbReference>
<accession>A0ABM8LUG5</accession>
<dbReference type="RefSeq" id="WP_372372044.1">
    <property type="nucleotide sequence ID" value="NZ_JBGNYB010000032.1"/>
</dbReference>
<sequence length="106" mass="11470">MHSGADKDGGQQRAGDAALARLAEPHTGMRVDYQGLLRQAREGLHDSPGLAEMLRQLQGHLRELGQRWYAGDTAVVDELLQLYCVESNARAALSATQAGQGEREDG</sequence>
<keyword evidence="2" id="KW-1185">Reference proteome</keyword>
<evidence type="ECO:0000313" key="2">
    <source>
        <dbReference type="Proteomes" id="UP000494161"/>
    </source>
</evidence>
<proteinExistence type="predicted"/>
<gene>
    <name evidence="1" type="ORF">LMG7053_02624</name>
</gene>
<evidence type="ECO:0000313" key="1">
    <source>
        <dbReference type="EMBL" id="CAB3948237.1"/>
    </source>
</evidence>
<name>A0ABM8LUG5_9BURK</name>
<reference evidence="1 2" key="1">
    <citation type="submission" date="2020-04" db="EMBL/GenBank/DDBJ databases">
        <authorList>
            <person name="De Canck E."/>
        </authorList>
    </citation>
    <scope>NUCLEOTIDE SEQUENCE [LARGE SCALE GENOMIC DNA]</scope>
    <source>
        <strain evidence="1 2">LMG 7053</strain>
    </source>
</reference>
<comment type="caution">
    <text evidence="1">The sequence shown here is derived from an EMBL/GenBank/DDBJ whole genome shotgun (WGS) entry which is preliminary data.</text>
</comment>